<sequence>MGTHKDLIAYKKAFDVAMRIFEITKQFPKEEKYSLIDQIRRSSRAVCINIAEAYRKRIYPAHFIAKISDADMESTETQTWLDFALSCNYLNKQDYEHCMQQMLEIGRLLYHMQMYPEKYQPKTVNLK</sequence>
<dbReference type="OrthoDB" id="9811959at2"/>
<accession>A0A562T5U1</accession>
<dbReference type="EMBL" id="VLLG01000003">
    <property type="protein sequence ID" value="TWI88895.1"/>
    <property type="molecule type" value="Genomic_DNA"/>
</dbReference>
<dbReference type="Pfam" id="PF05635">
    <property type="entry name" value="23S_rRNA_IVP"/>
    <property type="match status" value="1"/>
</dbReference>
<dbReference type="InterPro" id="IPR036583">
    <property type="entry name" value="23S_rRNA_IVS_sf"/>
</dbReference>
<proteinExistence type="predicted"/>
<dbReference type="RefSeq" id="WP_145714808.1">
    <property type="nucleotide sequence ID" value="NZ_BAAAFY010000001.1"/>
</dbReference>
<protein>
    <submittedName>
        <fullName evidence="1">Four helix bundle protein</fullName>
    </submittedName>
</protein>
<dbReference type="Gene3D" id="1.20.1440.60">
    <property type="entry name" value="23S rRNA-intervening sequence"/>
    <property type="match status" value="1"/>
</dbReference>
<dbReference type="PANTHER" id="PTHR38471:SF2">
    <property type="entry name" value="FOUR HELIX BUNDLE PROTEIN"/>
    <property type="match status" value="1"/>
</dbReference>
<dbReference type="PANTHER" id="PTHR38471">
    <property type="entry name" value="FOUR HELIX BUNDLE PROTEIN"/>
    <property type="match status" value="1"/>
</dbReference>
<dbReference type="InterPro" id="IPR012657">
    <property type="entry name" value="23S_rRNA-intervening_sequence"/>
</dbReference>
<organism evidence="1 2">
    <name type="scientific">Chitinophaga japonensis</name>
    <name type="common">Flexibacter japonensis</name>
    <dbReference type="NCBI Taxonomy" id="104662"/>
    <lineage>
        <taxon>Bacteria</taxon>
        <taxon>Pseudomonadati</taxon>
        <taxon>Bacteroidota</taxon>
        <taxon>Chitinophagia</taxon>
        <taxon>Chitinophagales</taxon>
        <taxon>Chitinophagaceae</taxon>
        <taxon>Chitinophaga</taxon>
    </lineage>
</organism>
<dbReference type="AlphaFoldDB" id="A0A562T5U1"/>
<evidence type="ECO:0000313" key="1">
    <source>
        <dbReference type="EMBL" id="TWI88895.1"/>
    </source>
</evidence>
<gene>
    <name evidence="1" type="ORF">LX66_2984</name>
</gene>
<reference evidence="1 2" key="1">
    <citation type="journal article" date="2013" name="Stand. Genomic Sci.">
        <title>Genomic Encyclopedia of Type Strains, Phase I: The one thousand microbial genomes (KMG-I) project.</title>
        <authorList>
            <person name="Kyrpides N.C."/>
            <person name="Woyke T."/>
            <person name="Eisen J.A."/>
            <person name="Garrity G."/>
            <person name="Lilburn T.G."/>
            <person name="Beck B.J."/>
            <person name="Whitman W.B."/>
            <person name="Hugenholtz P."/>
            <person name="Klenk H.P."/>
        </authorList>
    </citation>
    <scope>NUCLEOTIDE SEQUENCE [LARGE SCALE GENOMIC DNA]</scope>
    <source>
        <strain evidence="1 2">DSM 13484</strain>
    </source>
</reference>
<dbReference type="Proteomes" id="UP000316778">
    <property type="component" value="Unassembled WGS sequence"/>
</dbReference>
<name>A0A562T5U1_CHIJA</name>
<dbReference type="SUPFAM" id="SSF158446">
    <property type="entry name" value="IVS-encoded protein-like"/>
    <property type="match status" value="1"/>
</dbReference>
<dbReference type="NCBIfam" id="TIGR02436">
    <property type="entry name" value="four helix bundle protein"/>
    <property type="match status" value="1"/>
</dbReference>
<dbReference type="CDD" id="cd16377">
    <property type="entry name" value="23S_rRNA_IVP_like"/>
    <property type="match status" value="1"/>
</dbReference>
<comment type="caution">
    <text evidence="1">The sequence shown here is derived from an EMBL/GenBank/DDBJ whole genome shotgun (WGS) entry which is preliminary data.</text>
</comment>
<evidence type="ECO:0000313" key="2">
    <source>
        <dbReference type="Proteomes" id="UP000316778"/>
    </source>
</evidence>
<keyword evidence="2" id="KW-1185">Reference proteome</keyword>